<feature type="transmembrane region" description="Helical" evidence="8">
    <location>
        <begin position="103"/>
        <end position="125"/>
    </location>
</feature>
<evidence type="ECO:0000256" key="2">
    <source>
        <dbReference type="ARBA" id="ARBA00004651"/>
    </source>
</evidence>
<feature type="transmembrane region" description="Helical" evidence="8">
    <location>
        <begin position="287"/>
        <end position="311"/>
    </location>
</feature>
<dbReference type="Pfam" id="PF13520">
    <property type="entry name" value="AA_permease_2"/>
    <property type="match status" value="1"/>
</dbReference>
<evidence type="ECO:0000256" key="4">
    <source>
        <dbReference type="ARBA" id="ARBA00022475"/>
    </source>
</evidence>
<dbReference type="InterPro" id="IPR002293">
    <property type="entry name" value="AA/rel_permease1"/>
</dbReference>
<evidence type="ECO:0000256" key="1">
    <source>
        <dbReference type="ARBA" id="ARBA00002249"/>
    </source>
</evidence>
<keyword evidence="5 8" id="KW-0812">Transmembrane</keyword>
<feature type="transmembrane region" description="Helical" evidence="8">
    <location>
        <begin position="420"/>
        <end position="444"/>
    </location>
</feature>
<evidence type="ECO:0000313" key="9">
    <source>
        <dbReference type="EMBL" id="GJF19431.1"/>
    </source>
</evidence>
<feature type="transmembrane region" description="Helical" evidence="8">
    <location>
        <begin position="161"/>
        <end position="185"/>
    </location>
</feature>
<dbReference type="PIRSF" id="PIRSF006060">
    <property type="entry name" value="AA_transporter"/>
    <property type="match status" value="1"/>
</dbReference>
<comment type="function">
    <text evidence="1">Probable amino-acid or metabolite transport protein.</text>
</comment>
<feature type="transmembrane region" description="Helical" evidence="8">
    <location>
        <begin position="349"/>
        <end position="369"/>
    </location>
</feature>
<dbReference type="Proteomes" id="UP001060504">
    <property type="component" value="Unassembled WGS sequence"/>
</dbReference>
<feature type="transmembrane region" description="Helical" evidence="8">
    <location>
        <begin position="205"/>
        <end position="224"/>
    </location>
</feature>
<feature type="transmembrane region" description="Helical" evidence="8">
    <location>
        <begin position="20"/>
        <end position="38"/>
    </location>
</feature>
<sequence length="520" mass="53738">MKTSAPAEPDQLPRQQLPLWVALALSVATVGPTLAMAGNGQGLIATVGKAVPLVFVIGLIGVALVGYSFVRLTRYLNHAGSAYALVGGTVGPRAGFFSGFAMLGAYVGFSIGTLALSAAFANAFIAELQHGKESPFQLPWLVPVIVGAAFSFLLTGRDVRLLAKILLAIEGVGIVAMVVLSTVIFARGGAAPTGIDFSAFSISDVSPSAVLSGVVAAFLSWAGFEACVSMGEETNNPRRNIPRALAGTLLLTGVLFVVVMFAQTVGFGTDQAGLSAFERSANTLGELGGTFIGTWFSLLVIFTATVGAFGCHMATAATSGRILFAFGRDGFGPKSLAHIHSQSGSPRRATWLIVAVAAAANLICATTGWPVADTGNRAIDAYFLFAVAGSVCLMVCYLLVEVAAAWFVGAPRFTAVHGGTGKVVGVTLPALGVAVIVVVMWFSVKDAETWLAAPFLGLYWCAIGLTIALGASRIAKQVGRALSAELAETSMSPRRVCDHRFPSSETFSEATSSDVPSDSG</sequence>
<proteinExistence type="inferred from homology"/>
<evidence type="ECO:0000256" key="5">
    <source>
        <dbReference type="ARBA" id="ARBA00022692"/>
    </source>
</evidence>
<dbReference type="PANTHER" id="PTHR42770:SF16">
    <property type="entry name" value="AMINO ACID PERMEASE"/>
    <property type="match status" value="1"/>
</dbReference>
<gene>
    <name evidence="9" type="ORF">NGTWS1702_28090</name>
</gene>
<dbReference type="InterPro" id="IPR050367">
    <property type="entry name" value="APC_superfamily"/>
</dbReference>
<name>A0ABQ4VCD4_9MYCO</name>
<comment type="caution">
    <text evidence="9">The sequence shown here is derived from an EMBL/GenBank/DDBJ whole genome shotgun (WGS) entry which is preliminary data.</text>
</comment>
<evidence type="ECO:0000256" key="6">
    <source>
        <dbReference type="ARBA" id="ARBA00022989"/>
    </source>
</evidence>
<evidence type="ECO:0000256" key="7">
    <source>
        <dbReference type="ARBA" id="ARBA00023136"/>
    </source>
</evidence>
<feature type="transmembrane region" description="Helical" evidence="8">
    <location>
        <begin position="137"/>
        <end position="154"/>
    </location>
</feature>
<organism evidence="9 10">
    <name type="scientific">Mycolicibacterium cyprinidarum</name>
    <dbReference type="NCBI Taxonomy" id="2860311"/>
    <lineage>
        <taxon>Bacteria</taxon>
        <taxon>Bacillati</taxon>
        <taxon>Actinomycetota</taxon>
        <taxon>Actinomycetes</taxon>
        <taxon>Mycobacteriales</taxon>
        <taxon>Mycobacteriaceae</taxon>
        <taxon>Mycolicibacterium</taxon>
    </lineage>
</organism>
<reference evidence="9 10" key="1">
    <citation type="submission" date="2021-08" db="EMBL/GenBank/DDBJ databases">
        <title>Draft genome sequence of Mycolicibacterium sp. NGTWS1702 strain.</title>
        <authorList>
            <person name="Matsumoto M."/>
            <person name="Tang B.C.C."/>
            <person name="Machida Y."/>
            <person name="Matoyama H."/>
            <person name="Kishihara T."/>
            <person name="Sato S."/>
            <person name="Kondo I."/>
            <person name="Sano M."/>
            <person name="Kato G."/>
        </authorList>
    </citation>
    <scope>NUCLEOTIDE SEQUENCE [LARGE SCALE GENOMIC DNA]</scope>
    <source>
        <strain evidence="9 10">NGTWSNA01</strain>
    </source>
</reference>
<comment type="subcellular location">
    <subcellularLocation>
        <location evidence="2">Cell membrane</location>
        <topology evidence="2">Multi-pass membrane protein</topology>
    </subcellularLocation>
</comment>
<dbReference type="Gene3D" id="1.20.1740.10">
    <property type="entry name" value="Amino acid/polyamine transporter I"/>
    <property type="match status" value="1"/>
</dbReference>
<keyword evidence="6 8" id="KW-1133">Transmembrane helix</keyword>
<feature type="transmembrane region" description="Helical" evidence="8">
    <location>
        <begin position="381"/>
        <end position="408"/>
    </location>
</feature>
<evidence type="ECO:0000313" key="10">
    <source>
        <dbReference type="Proteomes" id="UP001060504"/>
    </source>
</evidence>
<feature type="transmembrane region" description="Helical" evidence="8">
    <location>
        <begin position="244"/>
        <end position="267"/>
    </location>
</feature>
<comment type="similarity">
    <text evidence="3">Belongs to the amino acid-polyamine-organocation (APC) superfamily.</text>
</comment>
<protein>
    <submittedName>
        <fullName evidence="9">Amino acid permease</fullName>
    </submittedName>
</protein>
<keyword evidence="10" id="KW-1185">Reference proteome</keyword>
<accession>A0ABQ4VCD4</accession>
<keyword evidence="7 8" id="KW-0472">Membrane</keyword>
<dbReference type="PANTHER" id="PTHR42770">
    <property type="entry name" value="AMINO ACID TRANSPORTER-RELATED"/>
    <property type="match status" value="1"/>
</dbReference>
<dbReference type="EMBL" id="BPRH01002936">
    <property type="protein sequence ID" value="GJF19431.1"/>
    <property type="molecule type" value="Genomic_DNA"/>
</dbReference>
<evidence type="ECO:0000256" key="3">
    <source>
        <dbReference type="ARBA" id="ARBA00009523"/>
    </source>
</evidence>
<feature type="transmembrane region" description="Helical" evidence="8">
    <location>
        <begin position="50"/>
        <end position="69"/>
    </location>
</feature>
<keyword evidence="4" id="KW-1003">Cell membrane</keyword>
<feature type="transmembrane region" description="Helical" evidence="8">
    <location>
        <begin position="450"/>
        <end position="471"/>
    </location>
</feature>
<evidence type="ECO:0000256" key="8">
    <source>
        <dbReference type="SAM" id="Phobius"/>
    </source>
</evidence>